<evidence type="ECO:0000313" key="1">
    <source>
        <dbReference type="EMBL" id="KAH0562776.1"/>
    </source>
</evidence>
<organism evidence="1 2">
    <name type="scientific">Cotesia glomerata</name>
    <name type="common">Lepidopteran parasitic wasp</name>
    <name type="synonym">Apanteles glomeratus</name>
    <dbReference type="NCBI Taxonomy" id="32391"/>
    <lineage>
        <taxon>Eukaryota</taxon>
        <taxon>Metazoa</taxon>
        <taxon>Ecdysozoa</taxon>
        <taxon>Arthropoda</taxon>
        <taxon>Hexapoda</taxon>
        <taxon>Insecta</taxon>
        <taxon>Pterygota</taxon>
        <taxon>Neoptera</taxon>
        <taxon>Endopterygota</taxon>
        <taxon>Hymenoptera</taxon>
        <taxon>Apocrita</taxon>
        <taxon>Ichneumonoidea</taxon>
        <taxon>Braconidae</taxon>
        <taxon>Microgastrinae</taxon>
        <taxon>Cotesia</taxon>
    </lineage>
</organism>
<name>A0AAV7J3G1_COTGL</name>
<sequence>MDPSVEFIQSQSRASLSTSVRVKGTRLGGFRVELSSGRHAARTPGDYREALMELLTPTALFNARFQCTSSSLVSSSSNFNFSMYHLPSSIPNCAVLPCVVLLFCFREMNRISHPVSYRDRRHPQRLLHSFVTPGVQTLRRWLSSLVLYKLQNTK</sequence>
<dbReference type="Proteomes" id="UP000826195">
    <property type="component" value="Unassembled WGS sequence"/>
</dbReference>
<keyword evidence="2" id="KW-1185">Reference proteome</keyword>
<proteinExistence type="predicted"/>
<accession>A0AAV7J3G1</accession>
<protein>
    <submittedName>
        <fullName evidence="1">Uncharacterized protein</fullName>
    </submittedName>
</protein>
<dbReference type="EMBL" id="JAHXZJ010000011">
    <property type="protein sequence ID" value="KAH0562776.1"/>
    <property type="molecule type" value="Genomic_DNA"/>
</dbReference>
<evidence type="ECO:0000313" key="2">
    <source>
        <dbReference type="Proteomes" id="UP000826195"/>
    </source>
</evidence>
<gene>
    <name evidence="1" type="ORF">KQX54_000997</name>
</gene>
<reference evidence="1 2" key="1">
    <citation type="journal article" date="2021" name="J. Hered.">
        <title>A chromosome-level genome assembly of the parasitoid wasp, Cotesia glomerata (Hymenoptera: Braconidae).</title>
        <authorList>
            <person name="Pinto B.J."/>
            <person name="Weis J.J."/>
            <person name="Gamble T."/>
            <person name="Ode P.J."/>
            <person name="Paul R."/>
            <person name="Zaspel J.M."/>
        </authorList>
    </citation>
    <scope>NUCLEOTIDE SEQUENCE [LARGE SCALE GENOMIC DNA]</scope>
    <source>
        <strain evidence="1">CgM1</strain>
    </source>
</reference>
<dbReference type="AlphaFoldDB" id="A0AAV7J3G1"/>
<comment type="caution">
    <text evidence="1">The sequence shown here is derived from an EMBL/GenBank/DDBJ whole genome shotgun (WGS) entry which is preliminary data.</text>
</comment>